<dbReference type="EMBL" id="FOMX01000026">
    <property type="protein sequence ID" value="SFF04499.1"/>
    <property type="molecule type" value="Genomic_DNA"/>
</dbReference>
<evidence type="ECO:0000313" key="1">
    <source>
        <dbReference type="EMBL" id="SFF04499.1"/>
    </source>
</evidence>
<name>A0A1I2FHY7_9BACT</name>
<keyword evidence="2" id="KW-1185">Reference proteome</keyword>
<proteinExistence type="predicted"/>
<gene>
    <name evidence="1" type="ORF">SAMN02745121_06667</name>
</gene>
<dbReference type="Proteomes" id="UP000199400">
    <property type="component" value="Unassembled WGS sequence"/>
</dbReference>
<sequence length="170" mass="17337">MSLPPSRCYSRPLVPAFGRDSLLGTLLAYGALTLGVCVLSRAAACAGPGAPRSAGTAAEETALWAFFGPVAPGMSLGTWSVVQVDRPRDGAVVFTLRAAGQPDVELAVTRLLRDGPRPLAHTAHLALFLARPVPPDSPTPTAALAAAAALAEALRAREAAGSPPLGPLTR</sequence>
<organism evidence="1 2">
    <name type="scientific">Nannocystis exedens</name>
    <dbReference type="NCBI Taxonomy" id="54"/>
    <lineage>
        <taxon>Bacteria</taxon>
        <taxon>Pseudomonadati</taxon>
        <taxon>Myxococcota</taxon>
        <taxon>Polyangia</taxon>
        <taxon>Nannocystales</taxon>
        <taxon>Nannocystaceae</taxon>
        <taxon>Nannocystis</taxon>
    </lineage>
</organism>
<dbReference type="STRING" id="54.SAMN02745121_06667"/>
<protein>
    <submittedName>
        <fullName evidence="1">Uncharacterized protein</fullName>
    </submittedName>
</protein>
<evidence type="ECO:0000313" key="2">
    <source>
        <dbReference type="Proteomes" id="UP000199400"/>
    </source>
</evidence>
<dbReference type="AlphaFoldDB" id="A0A1I2FHY7"/>
<accession>A0A1I2FHY7</accession>
<reference evidence="2" key="1">
    <citation type="submission" date="2016-10" db="EMBL/GenBank/DDBJ databases">
        <authorList>
            <person name="Varghese N."/>
            <person name="Submissions S."/>
        </authorList>
    </citation>
    <scope>NUCLEOTIDE SEQUENCE [LARGE SCALE GENOMIC DNA]</scope>
    <source>
        <strain evidence="2">ATCC 25963</strain>
    </source>
</reference>